<organism evidence="1">
    <name type="scientific">marine sediment metagenome</name>
    <dbReference type="NCBI Taxonomy" id="412755"/>
    <lineage>
        <taxon>unclassified sequences</taxon>
        <taxon>metagenomes</taxon>
        <taxon>ecological metagenomes</taxon>
    </lineage>
</organism>
<gene>
    <name evidence="1" type="ORF">LCGC14_0964380</name>
</gene>
<dbReference type="EMBL" id="LAZR01003507">
    <property type="protein sequence ID" value="KKN17572.1"/>
    <property type="molecule type" value="Genomic_DNA"/>
</dbReference>
<sequence>MVYPLDRRESIIVEFALRYLDDNLDAGVDEPLDDVLNDNGLLSLGDNELEELADGIKP</sequence>
<reference evidence="1" key="1">
    <citation type="journal article" date="2015" name="Nature">
        <title>Complex archaea that bridge the gap between prokaryotes and eukaryotes.</title>
        <authorList>
            <person name="Spang A."/>
            <person name="Saw J.H."/>
            <person name="Jorgensen S.L."/>
            <person name="Zaremba-Niedzwiedzka K."/>
            <person name="Martijn J."/>
            <person name="Lind A.E."/>
            <person name="van Eijk R."/>
            <person name="Schleper C."/>
            <person name="Guy L."/>
            <person name="Ettema T.J."/>
        </authorList>
    </citation>
    <scope>NUCLEOTIDE SEQUENCE</scope>
</reference>
<accession>A0A0F9NZK8</accession>
<protein>
    <submittedName>
        <fullName evidence="1">Uncharacterized protein</fullName>
    </submittedName>
</protein>
<proteinExistence type="predicted"/>
<comment type="caution">
    <text evidence="1">The sequence shown here is derived from an EMBL/GenBank/DDBJ whole genome shotgun (WGS) entry which is preliminary data.</text>
</comment>
<name>A0A0F9NZK8_9ZZZZ</name>
<evidence type="ECO:0000313" key="1">
    <source>
        <dbReference type="EMBL" id="KKN17572.1"/>
    </source>
</evidence>
<dbReference type="AlphaFoldDB" id="A0A0F9NZK8"/>